<sequence>MMALRLFIQLGVVVDPMDNNLRSGEPAPPPSSVIQSNGTPRCRLVAQPDRSAQSAMNRQLLVSERPLVLQSVL</sequence>
<gene>
    <name evidence="1" type="ORF">SKAU_G00144700</name>
</gene>
<name>A0A9Q1FTD2_SYNKA</name>
<organism evidence="1 2">
    <name type="scientific">Synaphobranchus kaupii</name>
    <name type="common">Kaup's arrowtooth eel</name>
    <dbReference type="NCBI Taxonomy" id="118154"/>
    <lineage>
        <taxon>Eukaryota</taxon>
        <taxon>Metazoa</taxon>
        <taxon>Chordata</taxon>
        <taxon>Craniata</taxon>
        <taxon>Vertebrata</taxon>
        <taxon>Euteleostomi</taxon>
        <taxon>Actinopterygii</taxon>
        <taxon>Neopterygii</taxon>
        <taxon>Teleostei</taxon>
        <taxon>Anguilliformes</taxon>
        <taxon>Synaphobranchidae</taxon>
        <taxon>Synaphobranchus</taxon>
    </lineage>
</organism>
<keyword evidence="2" id="KW-1185">Reference proteome</keyword>
<dbReference type="AlphaFoldDB" id="A0A9Q1FTD2"/>
<comment type="caution">
    <text evidence="1">The sequence shown here is derived from an EMBL/GenBank/DDBJ whole genome shotgun (WGS) entry which is preliminary data.</text>
</comment>
<dbReference type="EMBL" id="JAINUF010000004">
    <property type="protein sequence ID" value="KAJ8365639.1"/>
    <property type="molecule type" value="Genomic_DNA"/>
</dbReference>
<evidence type="ECO:0000313" key="1">
    <source>
        <dbReference type="EMBL" id="KAJ8365639.1"/>
    </source>
</evidence>
<proteinExistence type="predicted"/>
<dbReference type="Proteomes" id="UP001152622">
    <property type="component" value="Chromosome 4"/>
</dbReference>
<accession>A0A9Q1FTD2</accession>
<reference evidence="1" key="1">
    <citation type="journal article" date="2023" name="Science">
        <title>Genome structures resolve the early diversification of teleost fishes.</title>
        <authorList>
            <person name="Parey E."/>
            <person name="Louis A."/>
            <person name="Montfort J."/>
            <person name="Bouchez O."/>
            <person name="Roques C."/>
            <person name="Iampietro C."/>
            <person name="Lluch J."/>
            <person name="Castinel A."/>
            <person name="Donnadieu C."/>
            <person name="Desvignes T."/>
            <person name="Floi Bucao C."/>
            <person name="Jouanno E."/>
            <person name="Wen M."/>
            <person name="Mejri S."/>
            <person name="Dirks R."/>
            <person name="Jansen H."/>
            <person name="Henkel C."/>
            <person name="Chen W.J."/>
            <person name="Zahm M."/>
            <person name="Cabau C."/>
            <person name="Klopp C."/>
            <person name="Thompson A.W."/>
            <person name="Robinson-Rechavi M."/>
            <person name="Braasch I."/>
            <person name="Lecointre G."/>
            <person name="Bobe J."/>
            <person name="Postlethwait J.H."/>
            <person name="Berthelot C."/>
            <person name="Roest Crollius H."/>
            <person name="Guiguen Y."/>
        </authorList>
    </citation>
    <scope>NUCLEOTIDE SEQUENCE</scope>
    <source>
        <strain evidence="1">WJC10195</strain>
    </source>
</reference>
<protein>
    <submittedName>
        <fullName evidence="1">Uncharacterized protein</fullName>
    </submittedName>
</protein>
<evidence type="ECO:0000313" key="2">
    <source>
        <dbReference type="Proteomes" id="UP001152622"/>
    </source>
</evidence>